<dbReference type="eggNOG" id="COG0457">
    <property type="taxonomic scope" value="Bacteria"/>
</dbReference>
<dbReference type="OrthoDB" id="193829at2"/>
<dbReference type="EMBL" id="CP003923">
    <property type="protein sequence ID" value="AIC96474.1"/>
    <property type="molecule type" value="Genomic_DNA"/>
</dbReference>
<protein>
    <recommendedName>
        <fullName evidence="2">Tetratrico peptide repeat group 5 domain-containing protein</fullName>
    </recommendedName>
</protein>
<feature type="domain" description="Tetratrico peptide repeat group 5" evidence="2">
    <location>
        <begin position="41"/>
        <end position="156"/>
    </location>
</feature>
<dbReference type="SUPFAM" id="SSF48452">
    <property type="entry name" value="TPR-like"/>
    <property type="match status" value="1"/>
</dbReference>
<dbReference type="PATRIC" id="fig|1246626.3.peg.3926"/>
<evidence type="ECO:0000256" key="1">
    <source>
        <dbReference type="PROSITE-ProRule" id="PRU00339"/>
    </source>
</evidence>
<dbReference type="PROSITE" id="PS50005">
    <property type="entry name" value="TPR"/>
    <property type="match status" value="1"/>
</dbReference>
<keyword evidence="4" id="KW-1185">Reference proteome</keyword>
<sequence length="162" mass="18869">MNQQQIETIDSFLREGNDSDALKQLHHWLKDNPHDGDVHYYLASTYDSKGEEKKAYPHYEKAIELGLDEEKVKGAFLGLGSTYRTLGMYKESKATFELGLARFPEDNALKVFYSLTLYNVREHEKAMEVLLTCLIETTHDQNILQYRNALAFYSKQLNRIWV</sequence>
<dbReference type="KEGG" id="ble:BleG1_3927"/>
<dbReference type="Proteomes" id="UP000027142">
    <property type="component" value="Chromosome"/>
</dbReference>
<evidence type="ECO:0000313" key="4">
    <source>
        <dbReference type="Proteomes" id="UP000027142"/>
    </source>
</evidence>
<name>A0A060M8T0_9BACI</name>
<proteinExistence type="predicted"/>
<keyword evidence="1" id="KW-0802">TPR repeat</keyword>
<dbReference type="RefSeq" id="WP_051667700.1">
    <property type="nucleotide sequence ID" value="NZ_CP003923.1"/>
</dbReference>
<dbReference type="InterPro" id="IPR041656">
    <property type="entry name" value="TPR_5"/>
</dbReference>
<dbReference type="STRING" id="1246626.BleG1_3927"/>
<dbReference type="Gene3D" id="1.25.40.10">
    <property type="entry name" value="Tetratricopeptide repeat domain"/>
    <property type="match status" value="1"/>
</dbReference>
<dbReference type="InterPro" id="IPR019734">
    <property type="entry name" value="TPR_rpt"/>
</dbReference>
<dbReference type="HOGENOM" id="CLU_116756_1_0_9"/>
<feature type="repeat" description="TPR" evidence="1">
    <location>
        <begin position="36"/>
        <end position="69"/>
    </location>
</feature>
<gene>
    <name evidence="3" type="ORF">BleG1_3927</name>
</gene>
<organism evidence="3 4">
    <name type="scientific">Shouchella lehensis G1</name>
    <dbReference type="NCBI Taxonomy" id="1246626"/>
    <lineage>
        <taxon>Bacteria</taxon>
        <taxon>Bacillati</taxon>
        <taxon>Bacillota</taxon>
        <taxon>Bacilli</taxon>
        <taxon>Bacillales</taxon>
        <taxon>Bacillaceae</taxon>
        <taxon>Shouchella</taxon>
    </lineage>
</organism>
<dbReference type="AlphaFoldDB" id="A0A060M8T0"/>
<reference evidence="3 4" key="1">
    <citation type="journal article" date="2014" name="Gene">
        <title>A comparative genomic analysis of the alkalitolerant soil bacterium Bacillus lehensis G1.</title>
        <authorList>
            <person name="Noor Y.M."/>
            <person name="Samsulrizal N.H."/>
            <person name="Jema'on N.A."/>
            <person name="Low K.O."/>
            <person name="Ramli A.N."/>
            <person name="Alias N.I."/>
            <person name="Damis S.I."/>
            <person name="Fuzi S.F."/>
            <person name="Isa M.N."/>
            <person name="Murad A.M."/>
            <person name="Raih M.F."/>
            <person name="Bakar F.D."/>
            <person name="Najimudin N."/>
            <person name="Mahadi N.M."/>
            <person name="Illias R.M."/>
        </authorList>
    </citation>
    <scope>NUCLEOTIDE SEQUENCE [LARGE SCALE GENOMIC DNA]</scope>
    <source>
        <strain evidence="3 4">G1</strain>
    </source>
</reference>
<evidence type="ECO:0000313" key="3">
    <source>
        <dbReference type="EMBL" id="AIC96474.1"/>
    </source>
</evidence>
<dbReference type="SMART" id="SM00028">
    <property type="entry name" value="TPR"/>
    <property type="match status" value="2"/>
</dbReference>
<evidence type="ECO:0000259" key="2">
    <source>
        <dbReference type="Pfam" id="PF12688"/>
    </source>
</evidence>
<dbReference type="Pfam" id="PF12688">
    <property type="entry name" value="TPR_5"/>
    <property type="match status" value="1"/>
</dbReference>
<accession>A0A060M8T0</accession>
<dbReference type="InterPro" id="IPR011990">
    <property type="entry name" value="TPR-like_helical_dom_sf"/>
</dbReference>